<dbReference type="Pfam" id="PF07195">
    <property type="entry name" value="FliD_C"/>
    <property type="match status" value="1"/>
</dbReference>
<dbReference type="GO" id="GO:0009421">
    <property type="term" value="C:bacterial-type flagellum filament cap"/>
    <property type="evidence" value="ECO:0007669"/>
    <property type="project" value="InterPro"/>
</dbReference>
<evidence type="ECO:0000256" key="4">
    <source>
        <dbReference type="ARBA" id="ARBA00023143"/>
    </source>
</evidence>
<evidence type="ECO:0000259" key="6">
    <source>
        <dbReference type="Pfam" id="PF02465"/>
    </source>
</evidence>
<accession>A0A544TIW6</accession>
<comment type="similarity">
    <text evidence="1 5">Belongs to the FliD family.</text>
</comment>
<keyword evidence="8" id="KW-0966">Cell projection</keyword>
<dbReference type="GO" id="GO:0009424">
    <property type="term" value="C:bacterial-type flagellum hook"/>
    <property type="evidence" value="ECO:0007669"/>
    <property type="project" value="UniProtKB-UniRule"/>
</dbReference>
<name>A0A544TIW6_9BACI</name>
<dbReference type="EMBL" id="VDGI01000027">
    <property type="protein sequence ID" value="TQR17385.1"/>
    <property type="molecule type" value="Genomic_DNA"/>
</dbReference>
<gene>
    <name evidence="8" type="ORF">FG384_18020</name>
</gene>
<protein>
    <recommendedName>
        <fullName evidence="5">Flagellar hook-associated protein 2</fullName>
        <shortName evidence="5">HAP2</shortName>
    </recommendedName>
    <alternativeName>
        <fullName evidence="5">Flagellar cap protein</fullName>
    </alternativeName>
</protein>
<evidence type="ECO:0000256" key="3">
    <source>
        <dbReference type="ARBA" id="ARBA00023054"/>
    </source>
</evidence>
<keyword evidence="8" id="KW-0969">Cilium</keyword>
<dbReference type="InterPro" id="IPR003481">
    <property type="entry name" value="FliD_N"/>
</dbReference>
<comment type="function">
    <text evidence="5">Required for morphogenesis and for the elongation of the flagellar filament by facilitating polymerization of the flagellin monomers at the tip of growing filament. Forms a capping structure, which prevents flagellin subunits (transported through the central channel of the flagellum) from leaking out without polymerization at the distal end.</text>
</comment>
<sequence length="499" mass="54656">MRLSGLASGMDTETIIKDLMKAERMPLTKITQKKQTLQWQLDSYRAVNRKLQEFSQKTFDNIIMSNSFRAKKMEISAPNDVSISNKNSTSDFTGTIKVDQLAKNSTMHGSEITGAVGQSANKTLTELGITGTEITIDAIDENGVIKPGKMLTFASTDKLSDVLNKINKETGVNAFFDSKTGKIAMTTKLGGATGNNDEIQVSGDLGASLGLNGQPVTSGQNAIFSINGLEMERSTNTFEVNGFEFTLKEANSKEINFASKPDTEAVLETVVKFVDDYNKLMEELNGLVRESKYRSFQPLSTEEKAAMSEKEIELWEEKAKSGLLRNDPMISGMVTKMRSALMGSVEGLGSLKEIGIGSTTGKYAWQDNGKLVINEDKLKEAINADPDKVHKLFAQTGDPANPTKPGEIVGEQGFAQRLKALTDITIKEISKRAGSAGSTNASFTMGRSLDEMNKQMDRYEDRMKKVEDRYWRQFNAMENAIQRANAQSAQLMNSLGGGA</sequence>
<comment type="subcellular location">
    <subcellularLocation>
        <location evidence="5">Secreted</location>
    </subcellularLocation>
    <subcellularLocation>
        <location evidence="5">Bacterial flagellum</location>
    </subcellularLocation>
</comment>
<evidence type="ECO:0000313" key="8">
    <source>
        <dbReference type="EMBL" id="TQR17385.1"/>
    </source>
</evidence>
<dbReference type="GO" id="GO:0071973">
    <property type="term" value="P:bacterial-type flagellum-dependent cell motility"/>
    <property type="evidence" value="ECO:0007669"/>
    <property type="project" value="TreeGrafter"/>
</dbReference>
<keyword evidence="9" id="KW-1185">Reference proteome</keyword>
<proteinExistence type="inferred from homology"/>
<feature type="domain" description="Flagellar hook-associated protein 2 N-terminal" evidence="6">
    <location>
        <begin position="8"/>
        <end position="104"/>
    </location>
</feature>
<feature type="domain" description="Flagellar hook-associated protein 2 C-terminal" evidence="7">
    <location>
        <begin position="219"/>
        <end position="486"/>
    </location>
</feature>
<comment type="caution">
    <text evidence="8">The sequence shown here is derived from an EMBL/GenBank/DDBJ whole genome shotgun (WGS) entry which is preliminary data.</text>
</comment>
<evidence type="ECO:0000259" key="7">
    <source>
        <dbReference type="Pfam" id="PF07195"/>
    </source>
</evidence>
<dbReference type="InterPro" id="IPR010809">
    <property type="entry name" value="FliD_C"/>
</dbReference>
<dbReference type="Proteomes" id="UP000316626">
    <property type="component" value="Unassembled WGS sequence"/>
</dbReference>
<comment type="subunit">
    <text evidence="2 5">Homopentamer.</text>
</comment>
<evidence type="ECO:0000256" key="2">
    <source>
        <dbReference type="ARBA" id="ARBA00011255"/>
    </source>
</evidence>
<evidence type="ECO:0000256" key="5">
    <source>
        <dbReference type="RuleBase" id="RU362066"/>
    </source>
</evidence>
<organism evidence="8 9">
    <name type="scientific">Psychrobacillus vulpis</name>
    <dbReference type="NCBI Taxonomy" id="2325572"/>
    <lineage>
        <taxon>Bacteria</taxon>
        <taxon>Bacillati</taxon>
        <taxon>Bacillota</taxon>
        <taxon>Bacilli</taxon>
        <taxon>Bacillales</taxon>
        <taxon>Bacillaceae</taxon>
        <taxon>Psychrobacillus</taxon>
    </lineage>
</organism>
<dbReference type="GO" id="GO:0005576">
    <property type="term" value="C:extracellular region"/>
    <property type="evidence" value="ECO:0007669"/>
    <property type="project" value="UniProtKB-SubCell"/>
</dbReference>
<reference evidence="8 9" key="1">
    <citation type="submission" date="2019-06" db="EMBL/GenBank/DDBJ databases">
        <title>Psychrobacillus vulpis sp. nov., a new species isolated from feces of a red fox that inhabits in The Tablas de Daimiel Natural Park, Albacete, Spain.</title>
        <authorList>
            <person name="Rodriguez M."/>
            <person name="Reina J.C."/>
            <person name="Bejar V."/>
            <person name="Llamas I."/>
        </authorList>
    </citation>
    <scope>NUCLEOTIDE SEQUENCE [LARGE SCALE GENOMIC DNA]</scope>
    <source>
        <strain evidence="8 9">Z8</strain>
    </source>
</reference>
<evidence type="ECO:0000256" key="1">
    <source>
        <dbReference type="ARBA" id="ARBA00009764"/>
    </source>
</evidence>
<keyword evidence="3 5" id="KW-0175">Coiled coil</keyword>
<feature type="coiled-coil region" evidence="5">
    <location>
        <begin position="449"/>
        <end position="494"/>
    </location>
</feature>
<dbReference type="Pfam" id="PF02465">
    <property type="entry name" value="FliD_N"/>
    <property type="match status" value="1"/>
</dbReference>
<dbReference type="PANTHER" id="PTHR30288:SF0">
    <property type="entry name" value="FLAGELLAR HOOK-ASSOCIATED PROTEIN 2"/>
    <property type="match status" value="1"/>
</dbReference>
<dbReference type="RefSeq" id="WP_142644074.1">
    <property type="nucleotide sequence ID" value="NZ_VDGI01000027.1"/>
</dbReference>
<dbReference type="InterPro" id="IPR040026">
    <property type="entry name" value="FliD"/>
</dbReference>
<keyword evidence="5" id="KW-0964">Secreted</keyword>
<keyword evidence="8" id="KW-0282">Flagellum</keyword>
<keyword evidence="4 5" id="KW-0975">Bacterial flagellum</keyword>
<dbReference type="AlphaFoldDB" id="A0A544TIW6"/>
<dbReference type="GO" id="GO:0007155">
    <property type="term" value="P:cell adhesion"/>
    <property type="evidence" value="ECO:0007669"/>
    <property type="project" value="InterPro"/>
</dbReference>
<dbReference type="PANTHER" id="PTHR30288">
    <property type="entry name" value="FLAGELLAR CAP/ASSEMBLY PROTEIN FLID"/>
    <property type="match status" value="1"/>
</dbReference>
<evidence type="ECO:0000313" key="9">
    <source>
        <dbReference type="Proteomes" id="UP000316626"/>
    </source>
</evidence>
<dbReference type="OrthoDB" id="9776025at2"/>